<evidence type="ECO:0000313" key="3">
    <source>
        <dbReference type="EMBL" id="SRX92582.1"/>
    </source>
</evidence>
<keyword evidence="2" id="KW-0732">Signal</keyword>
<evidence type="ECO:0000313" key="4">
    <source>
        <dbReference type="Proteomes" id="UP000252015"/>
    </source>
</evidence>
<feature type="chain" id="PRO_5016805502" description="PE-PGRS family protein" evidence="2">
    <location>
        <begin position="44"/>
        <end position="262"/>
    </location>
</feature>
<evidence type="ECO:0000256" key="1">
    <source>
        <dbReference type="SAM" id="MobiDB-lite"/>
    </source>
</evidence>
<gene>
    <name evidence="3" type="ORF">MSP7336_00808</name>
</gene>
<sequence>MPRRGRTRQRRRSTATKAARRGVAVGAAAGAFLAFGVSPPATADADLFDLIVDPIVDLMSGTFTVPDSLLDSSAGSPEPLLAAALPADSMTDLWTQIHAAGQSFIEDPANAEFLAGINQPFVEWFGRELIGNGLDDFTGSNTSVFGSTGLFGDLGDGGFLFGDGGDGAAAVVSGGHGGDGFAGGDGGNGGDGGAGGNGTTDVADSAGGAGGGGGHGGSAALGSGNGGANGTDGITPGSGGGGCGGGPGVGGPGGPGSGTGNC</sequence>
<dbReference type="EMBL" id="UEGW01000001">
    <property type="protein sequence ID" value="SRX92582.1"/>
    <property type="molecule type" value="Genomic_DNA"/>
</dbReference>
<dbReference type="RefSeq" id="WP_113963096.1">
    <property type="nucleotide sequence ID" value="NZ_UEGW01000001.1"/>
</dbReference>
<dbReference type="Proteomes" id="UP000252015">
    <property type="component" value="Unassembled WGS sequence"/>
</dbReference>
<proteinExistence type="predicted"/>
<feature type="compositionally biased region" description="Gly residues" evidence="1">
    <location>
        <begin position="182"/>
        <end position="198"/>
    </location>
</feature>
<feature type="region of interest" description="Disordered" evidence="1">
    <location>
        <begin position="182"/>
        <end position="216"/>
    </location>
</feature>
<feature type="signal peptide" evidence="2">
    <location>
        <begin position="1"/>
        <end position="43"/>
    </location>
</feature>
<dbReference type="AlphaFoldDB" id="A0A375YUR9"/>
<evidence type="ECO:0008006" key="5">
    <source>
        <dbReference type="Google" id="ProtNLM"/>
    </source>
</evidence>
<accession>A0A375YUR9</accession>
<organism evidence="3 4">
    <name type="scientific">Mycobacterium shimoidei</name>
    <dbReference type="NCBI Taxonomy" id="29313"/>
    <lineage>
        <taxon>Bacteria</taxon>
        <taxon>Bacillati</taxon>
        <taxon>Actinomycetota</taxon>
        <taxon>Actinomycetes</taxon>
        <taxon>Mycobacteriales</taxon>
        <taxon>Mycobacteriaceae</taxon>
        <taxon>Mycobacterium</taxon>
    </lineage>
</organism>
<dbReference type="STRING" id="29313.BHQ16_16460"/>
<reference evidence="3 4" key="1">
    <citation type="submission" date="2018-05" db="EMBL/GenBank/DDBJ databases">
        <authorList>
            <consortium name="IHU Genomes"/>
        </authorList>
    </citation>
    <scope>NUCLEOTIDE SEQUENCE [LARGE SCALE GENOMIC DNA]</scope>
    <source>
        <strain evidence="3 4">P7336</strain>
    </source>
</reference>
<keyword evidence="4" id="KW-1185">Reference proteome</keyword>
<feature type="compositionally biased region" description="Gly residues" evidence="1">
    <location>
        <begin position="207"/>
        <end position="216"/>
    </location>
</feature>
<protein>
    <recommendedName>
        <fullName evidence="5">PE-PGRS family protein</fullName>
    </recommendedName>
</protein>
<feature type="region of interest" description="Disordered" evidence="1">
    <location>
        <begin position="238"/>
        <end position="262"/>
    </location>
</feature>
<evidence type="ECO:0000256" key="2">
    <source>
        <dbReference type="SAM" id="SignalP"/>
    </source>
</evidence>
<name>A0A375YUR9_MYCSH</name>